<evidence type="ECO:0000313" key="1">
    <source>
        <dbReference type="EMBL" id="TEA35650.1"/>
    </source>
</evidence>
<protein>
    <submittedName>
        <fullName evidence="1">Uncharacterized protein</fullName>
    </submittedName>
</protein>
<comment type="caution">
    <text evidence="1">The sequence shown here is derived from an EMBL/GenBank/DDBJ whole genome shotgun (WGS) entry which is preliminary data.</text>
</comment>
<name>A0A484GIW2_SOUCH</name>
<dbReference type="EMBL" id="QWLN02007182">
    <property type="protein sequence ID" value="TEA35650.1"/>
    <property type="molecule type" value="Genomic_DNA"/>
</dbReference>
<keyword evidence="2" id="KW-1185">Reference proteome</keyword>
<organism evidence="1 2">
    <name type="scientific">Sousa chinensis</name>
    <name type="common">Indo-pacific humpbacked dolphin</name>
    <name type="synonym">Steno chinensis</name>
    <dbReference type="NCBI Taxonomy" id="103600"/>
    <lineage>
        <taxon>Eukaryota</taxon>
        <taxon>Metazoa</taxon>
        <taxon>Chordata</taxon>
        <taxon>Craniata</taxon>
        <taxon>Vertebrata</taxon>
        <taxon>Euteleostomi</taxon>
        <taxon>Mammalia</taxon>
        <taxon>Eutheria</taxon>
        <taxon>Laurasiatheria</taxon>
        <taxon>Artiodactyla</taxon>
        <taxon>Whippomorpha</taxon>
        <taxon>Cetacea</taxon>
        <taxon>Odontoceti</taxon>
        <taxon>Delphinidae</taxon>
        <taxon>Sousa</taxon>
    </lineage>
</organism>
<accession>A0A484GIW2</accession>
<feature type="non-terminal residue" evidence="1">
    <location>
        <position position="1"/>
    </location>
</feature>
<sequence length="10" mass="1166">DKSDCHCVIF</sequence>
<reference evidence="1 2" key="1">
    <citation type="journal article" date="2018" name="Genomics">
        <title>Molecular footprints of inshore aquatic adaptation in Indo-Pacific humpback dolphin (Sousa chinensis).</title>
        <authorList>
            <person name="Ming Y."/>
            <person name="Jian J."/>
            <person name="Yu F."/>
            <person name="Yu X."/>
            <person name="Wang J."/>
            <person name="Liu W."/>
        </authorList>
    </citation>
    <scope>NUCLEOTIDE SEQUENCE [LARGE SCALE GENOMIC DNA]</scope>
    <source>
        <strain evidence="1">MY-2018</strain>
        <tissue evidence="1">Skin</tissue>
    </source>
</reference>
<evidence type="ECO:0000313" key="2">
    <source>
        <dbReference type="Proteomes" id="UP000295264"/>
    </source>
</evidence>
<gene>
    <name evidence="1" type="ORF">DBR06_SOUSAS29110009</name>
</gene>
<dbReference type="Proteomes" id="UP000295264">
    <property type="component" value="Unassembled WGS sequence"/>
</dbReference>
<proteinExistence type="predicted"/>